<evidence type="ECO:0000313" key="2">
    <source>
        <dbReference type="EMBL" id="EGD57899.1"/>
    </source>
</evidence>
<feature type="region of interest" description="Disordered" evidence="1">
    <location>
        <begin position="1"/>
        <end position="32"/>
    </location>
</feature>
<dbReference type="InParanoid" id="F1ZBL8"/>
<dbReference type="EMBL" id="AEWJ01000051">
    <property type="protein sequence ID" value="EGD57899.1"/>
    <property type="molecule type" value="Genomic_DNA"/>
</dbReference>
<dbReference type="HOGENOM" id="CLU_3155522_0_0_5"/>
<evidence type="ECO:0000256" key="1">
    <source>
        <dbReference type="SAM" id="MobiDB-lite"/>
    </source>
</evidence>
<gene>
    <name evidence="2" type="ORF">Y88_3229</name>
</gene>
<proteinExistence type="predicted"/>
<feature type="compositionally biased region" description="Basic and acidic residues" evidence="1">
    <location>
        <begin position="7"/>
        <end position="18"/>
    </location>
</feature>
<accession>F1ZBL8</accession>
<keyword evidence="3" id="KW-1185">Reference proteome</keyword>
<organism evidence="2 3">
    <name type="scientific">Novosphingobium nitrogenifigens DSM 19370</name>
    <dbReference type="NCBI Taxonomy" id="983920"/>
    <lineage>
        <taxon>Bacteria</taxon>
        <taxon>Pseudomonadati</taxon>
        <taxon>Pseudomonadota</taxon>
        <taxon>Alphaproteobacteria</taxon>
        <taxon>Sphingomonadales</taxon>
        <taxon>Sphingomonadaceae</taxon>
        <taxon>Novosphingobium</taxon>
    </lineage>
</organism>
<evidence type="ECO:0000313" key="3">
    <source>
        <dbReference type="Proteomes" id="UP000004728"/>
    </source>
</evidence>
<name>F1ZBL8_9SPHN</name>
<reference evidence="2 3" key="1">
    <citation type="journal article" date="2012" name="J. Bacteriol.">
        <title>Draft Genome Sequence of Novosphingobium nitrogenifigens Y88T.</title>
        <authorList>
            <person name="Strabala T.J."/>
            <person name="Macdonald L."/>
            <person name="Liu V."/>
            <person name="Smit A.M."/>
        </authorList>
    </citation>
    <scope>NUCLEOTIDE SEQUENCE [LARGE SCALE GENOMIC DNA]</scope>
    <source>
        <strain evidence="2 3">DSM 19370</strain>
    </source>
</reference>
<protein>
    <submittedName>
        <fullName evidence="2">Uncharacterized protein</fullName>
    </submittedName>
</protein>
<comment type="caution">
    <text evidence="2">The sequence shown here is derived from an EMBL/GenBank/DDBJ whole genome shotgun (WGS) entry which is preliminary data.</text>
</comment>
<dbReference type="AlphaFoldDB" id="F1ZBL8"/>
<sequence>MPLTFQERTKESRPHERPAGYNNSRALSPHAAIIKQQTERLWEDLWPP</sequence>
<dbReference type="STRING" id="983920.Y88_3229"/>
<dbReference type="Proteomes" id="UP000004728">
    <property type="component" value="Unassembled WGS sequence"/>
</dbReference>